<dbReference type="PROSITE" id="PS00330">
    <property type="entry name" value="HEMOLYSIN_CALCIUM"/>
    <property type="match status" value="3"/>
</dbReference>
<keyword evidence="5" id="KW-1185">Reference proteome</keyword>
<keyword evidence="2" id="KW-0964">Secreted</keyword>
<dbReference type="GO" id="GO:0004420">
    <property type="term" value="F:hydroxymethylglutaryl-CoA reductase (NADPH) activity"/>
    <property type="evidence" value="ECO:0007669"/>
    <property type="project" value="InterPro"/>
</dbReference>
<dbReference type="InterPro" id="IPR001343">
    <property type="entry name" value="Hemolysn_Ca-bd"/>
</dbReference>
<dbReference type="STRING" id="1054996.SAMN05444414_1269"/>
<dbReference type="Pfam" id="PF00353">
    <property type="entry name" value="HemolysinCabind"/>
    <property type="match status" value="13"/>
</dbReference>
<dbReference type="InterPro" id="IPR002202">
    <property type="entry name" value="HMG_CoA_Rdtase"/>
</dbReference>
<dbReference type="PANTHER" id="PTHR38340:SF1">
    <property type="entry name" value="S-LAYER PROTEIN"/>
    <property type="match status" value="1"/>
</dbReference>
<dbReference type="RefSeq" id="WP_073200092.1">
    <property type="nucleotide sequence ID" value="NZ_FRBN01000026.1"/>
</dbReference>
<dbReference type="InterPro" id="IPR050557">
    <property type="entry name" value="RTX_toxin/Mannuronan_C5-epim"/>
</dbReference>
<protein>
    <recommendedName>
        <fullName evidence="6">Bifunctional hemolysin/adenylate cyclase</fullName>
    </recommendedName>
</protein>
<evidence type="ECO:0000313" key="4">
    <source>
        <dbReference type="EMBL" id="SHL67163.1"/>
    </source>
</evidence>
<dbReference type="InterPro" id="IPR053786">
    <property type="entry name" value="LEPRxLL_CS"/>
</dbReference>
<dbReference type="GO" id="GO:0005509">
    <property type="term" value="F:calcium ion binding"/>
    <property type="evidence" value="ECO:0007669"/>
    <property type="project" value="InterPro"/>
</dbReference>
<feature type="region of interest" description="Disordered" evidence="3">
    <location>
        <begin position="924"/>
        <end position="949"/>
    </location>
</feature>
<dbReference type="OrthoDB" id="9757622at2"/>
<organism evidence="4 5">
    <name type="scientific">Roseovarius marisflavi</name>
    <dbReference type="NCBI Taxonomy" id="1054996"/>
    <lineage>
        <taxon>Bacteria</taxon>
        <taxon>Pseudomonadati</taxon>
        <taxon>Pseudomonadota</taxon>
        <taxon>Alphaproteobacteria</taxon>
        <taxon>Rhodobacterales</taxon>
        <taxon>Roseobacteraceae</taxon>
        <taxon>Roseovarius</taxon>
    </lineage>
</organism>
<dbReference type="SUPFAM" id="SSF51120">
    <property type="entry name" value="beta-Roll"/>
    <property type="match status" value="8"/>
</dbReference>
<evidence type="ECO:0000313" key="5">
    <source>
        <dbReference type="Proteomes" id="UP000184191"/>
    </source>
</evidence>
<gene>
    <name evidence="4" type="ORF">SAMN05444414_1269</name>
</gene>
<evidence type="ECO:0000256" key="1">
    <source>
        <dbReference type="ARBA" id="ARBA00004613"/>
    </source>
</evidence>
<feature type="region of interest" description="Disordered" evidence="3">
    <location>
        <begin position="7590"/>
        <end position="7631"/>
    </location>
</feature>
<dbReference type="PANTHER" id="PTHR38340">
    <property type="entry name" value="S-LAYER PROTEIN"/>
    <property type="match status" value="1"/>
</dbReference>
<feature type="region of interest" description="Disordered" evidence="3">
    <location>
        <begin position="1404"/>
        <end position="1429"/>
    </location>
</feature>
<dbReference type="GO" id="GO:0005576">
    <property type="term" value="C:extracellular region"/>
    <property type="evidence" value="ECO:0007669"/>
    <property type="project" value="UniProtKB-SubCell"/>
</dbReference>
<dbReference type="InterPro" id="IPR011049">
    <property type="entry name" value="Serralysin-like_metalloprot_C"/>
</dbReference>
<feature type="compositionally biased region" description="Polar residues" evidence="3">
    <location>
        <begin position="7590"/>
        <end position="7599"/>
    </location>
</feature>
<evidence type="ECO:0000256" key="3">
    <source>
        <dbReference type="SAM" id="MobiDB-lite"/>
    </source>
</evidence>
<evidence type="ECO:0000256" key="2">
    <source>
        <dbReference type="ARBA" id="ARBA00022525"/>
    </source>
</evidence>
<dbReference type="InterPro" id="IPR018511">
    <property type="entry name" value="Hemolysin-typ_Ca-bd_CS"/>
</dbReference>
<proteinExistence type="predicted"/>
<feature type="compositionally biased region" description="Polar residues" evidence="3">
    <location>
        <begin position="928"/>
        <end position="944"/>
    </location>
</feature>
<dbReference type="GO" id="GO:0015936">
    <property type="term" value="P:coenzyme A metabolic process"/>
    <property type="evidence" value="ECO:0007669"/>
    <property type="project" value="InterPro"/>
</dbReference>
<dbReference type="InterPro" id="IPR047881">
    <property type="entry name" value="LktA_repeat"/>
</dbReference>
<reference evidence="5" key="1">
    <citation type="submission" date="2016-11" db="EMBL/GenBank/DDBJ databases">
        <authorList>
            <person name="Varghese N."/>
            <person name="Submissions S."/>
        </authorList>
    </citation>
    <scope>NUCLEOTIDE SEQUENCE [LARGE SCALE GENOMIC DNA]</scope>
    <source>
        <strain evidence="5">DSM 29327</strain>
    </source>
</reference>
<sequence length="7728" mass="766678">MAFPFGPKKEIFDFTPKRRSRSYTTAIREIMARASEKRERARNPKRKFNLEAMEPRILLAADPIFAHVIAEAGDYTLDLNYDSDNDLYQIRLLDDDTGLTIASSELDGVTDIDITGSSGNDKLTVDFLFRPDSPFTIDFDGGDGEDQLVIDGPKYSTVTYDLGADGAGTITQTEAGVDNVRTFVDVENVTDLSNADFRIVNDAVDGRGGTVRLTDDGVEDNGVSRVEMGPAGALTTLDFYKPSGGGTYTSGELTFNLGNGDDHVVYEGFDSQLTDAGNDLDSIRQPDVIITIDGGEGDDRIFGPAKDVTWRITDADRGFVDGAFFQNIETLTGSDGNDDTFYFEVTNVLTVPGTLSDAPGSFTGLIEGGAGGQDTIVQQGAIFSAPTSGPAGTGTINFETFNFTGMEPTITVGGTVGADDLTLQAAAAAGRFELVTSGGAQYGGGDFAAGAPLVVNLGFGDDTFRLGAGLENWAGSLTVRGDFGADLIEMFDDLSTDGGNVIMDAEVIVIGNGAVIDTRSPILGAANHGDITLTGGGSSVSGSRFAGIFAGQNPFSDPAEELEGAGISIGGGAQLLAADAKGTVGGPAGGAISITVDAGFALDALAFTPGLNEKVAASMIEIGDTVIRAGTVDISSSANSGKAVEIEIDVDALLGLPDDEASDGEVQDGDIPLLVGGIQLLASEFESAVQNQFDNLPLLGSLTRLIPVHFMRSAALAEVNLLAGLSLWAEDTIDITSAATSLLRFENPGLNIGFTFGESDATATTNVGTGVTLDAGGDISIASSSDNTLDVSTNIVSGLTVAKKNKTSADAPRGFKRVKGPALAMTLGDATTEALTDVAAGASITGVNVTIDGTTTTEQAVNTKSRIVQPQANQGEAVAITLAFLDNTATSQVAGTLGGTEDVTVSASAVNAETLLDAKAVTKAKPSVTEQSPQQAAQQRLSSNAGGAGGQWGGPGQFGLSAAVIVSENTLQANAFLLDGAIVTAGETLTVQATTEDNFRTVAIGGSGAGAAISLAGGINVSQFDNDAVARIDGASVTVGALVVDAEAIIPNQVDFLDEIPAFFDAINDLGTALGQMPSISAAFGNVADNVNPQDPEQATLAANQSVSAFQDYYDESLGPALTGVSDAATPFLGYANPQGGLPDKVATSYVAASAAAGNSDTGTDGKLAIAGSVNVILIHNTAKASVGDGARVTVTAANGARVESLASIETVDIVGPPNIKAMFKGATKSDGSSVGGSFSYVAKTNEADAFIADGAEITVVHDLVVDAETRQFVMNLTDAGGSAEDVNFQGSISINDHVNTARAFIEDGASVDAGNVTVDAEHSATMLSFGVAFAKGGSTGVGASAAVNDVTNVTLAKIGNVEDGTIPTDPAFNTGVRSAGNVTVEADSLNLGLVVAFAAAKPDSASGTPSDPADNATPPTVDQNSVTTGGGALDVAGVAGLGISGAVGINLIDQTTEALISDTTVTSGGDVTVHARTSGPVIAVSVPITIISGTPGGGDTGIAGAVGVTVFDRTTRAAIENATVTINGTGDLTVEAETRSESVGFAVGGSGGAATDTAIAGSVNVTVADDTTEALIGSAATVTTGGNVEVHANDYAISVNVAGAAADGNKTAVGAAFDIGIFTDSVKAEIDGTVTAGGDVTVKAENFSVIVSLAASIGIADTGLGLAGSVGFNFVDSDVIAEVGGTVRATGSLGIFAQDELIVVGVAGGFASGTTGVGIAPGVLVADHNTRASVTSGANVVTLGQGAGLDVQGATEHGLIVSADTDDKLFMVSVAGSKADQVAVAGSVATTTVNGTTEASIAAGARVNSDLDDPLVDEIAPNAVAAQGVTVDARASTLQISLAGGIAKGNTGALGAAFGIQTMDRDVLAFIGTGAVVESRAGVSVAALSDDILINFAVGGSSSSSFSGAGSLSLGVLDRTTSASIDGTVITAGSVSVYADSNLFGGMIAGAVALSSGGSAVGVAAAPLVTINQTEAEIRGNARITANAETALVRTVDGETRTMRGVDVFANDTILSNTAAISGSSSSGGFSGAGSFSGSFLFGTNEVINGDNPVPSLDYENASATGNASVTEALIADGAVVTTQGNVTLHANAFAEAAAITGAVAVASGGAGIGLSGSVIARKSVVQAVIGNASVTADAIRGASTLPDDGGTRTVRGVDVSADSDLVIVGLTVAGSGSSGFAGAGAISIVVTDDETRAAIGAGAVVDTNGNVTIGSDSDLIMVFGAGSVAVGSSGAVGASVSVALTLSRTLAEIEAGASVTARALGDATIVPDDEGTRAINGVDVYADSFFIVTGLTIAGSGGGSGIAGSGTINTIVQTDTTTARIGALSVADGGAAVPALTTVTTDGTVTVEADSDAVIVPLAGGVAGGSGAAFGATIVTLTRVADIDALIGRGASVTATGNQVNTITDSGTARNVRGVDLVATSSPVLVSAGIAGAVGGQGAAAGVIAVVTDTETVRARVEGANINTSGNLSVFADTRSGRDGLNGRDLGGAVIEPVTSAVLVAGAGAVAGGSSVGVGATIGTVVAVHKVEAEIIGNSSITATGALGSTDRAIGASSSRTISGVDVVAQSGIFGAALTVAGGASGSVGLAGAFANTTIIEETTARITGGTVNTDGNVTVLADSDVTMESLGGGVGGGGAVGAGLGAAASVHDDTTTAAIDGTATINAKGNTGSTLMPTGEELGTGEHTLSAVRGVAVSAVSEELIISGAIGVGAGGTTGLAGSGAVSVQTEVTKAWIGGNVTITDTDANSTQDLYVLARDTGTVVSGGGSFAGSGTGGGAAGAGVQVTVKETRAWIAGDVTTKDDIAVRALSEDEAVVVAISGSGGAFGSLAGAASVLSIDNTTEAAVKGTANLTAGDSIAINALDNTSTDVIAGAASGAIASGAGSGGVSVINKTTQTLIEAGATLTANGGGSGVKSLTGGVGVEYLAEAGGNDVSVGTSGASSSTASAQGFDNQGFDSERVASADATNLGGITVQAVSTDRVETFSVNGSGGGAAVALGGTVNVINNITESKVGAGVRLTTIAAGDDIRVAASSDSYALNVMAAVAVGGLAGAPGASAAVFDSRTEARVTGAVLRSAGDVIVAADAVEDALAVTVSVAGGASGGAGISANAIVMKSDVIAAIDGAADVIADHNVVVDAYHDTTADVLAGAAGVGGSGGVGAGVNVVVVEKTTEAYIAGSAQVDARAGGAAGSVLNGTLTGANDTYDDGDALGRQSAEGVLVSAESAEDLFVFGAAAGVGAVGIAGAIGVVVVDSDTSAYVGGTAQVNQRESGDASQSVLVTAGNKLDFFAGHGALALSLGGSAAGALGVGIIRSDTSAYTAAGTRVNAGGDVIVGAAELMNVDQLVISGGGGALALAASVSVLSFGNDLNSDQNAELSVGGQNAITEADGAASTGWSNDVLGGFASSDGSENVDGTGQPSATARIASATQNSNSTVASNTSGTAASGATASVTTTGTDAFVAGVVNAGDDVFIRANERIDLDTDAGAVSLGFAAVGAGITVNTLSRGTTASIDSTATISAGRSTTFGQVDVLSDMRINADSVSVLGTAGLAGALGASVVVHTDSTGARAEIDGDVIDSDRITLSASSERDIVLESTQLAVGSFVAGASVSQVDITGTTEARIGTLADIGGGTNGGVDSLDMDARSDTVASVTGRSLSGGLAAGGVNIMGVDIGGTTRADINSANINVSGAMTVDANSVATGTATVRGLSLGLVTLGLSKAVVTIDPTVSAKIRGNSDIDAGSVVVRAQTNHEANANGNASAGALGSVSRIEARATIGGSVLAEITGTGLTVDAGSVTVDAASIVDADAVAAGINGGALAVGEAKSVATVNPSVTARIGGGATVTATGGAVTILARHNVSDDGTVVTESGDFGMDASASSTASAGALIGVSGANSSATSGAQITAELTVGTVIAGSLAVRTLGDSDATSIATSRIGALIGGGTTTSTATVQGFATARINSAIVTTSGLTSVNANDAANANASGTAGAGGLAAGVGGNSTSTVTRSVTADIRGSSTNVTAGDVRVGAIGLMGSLATTSGVAGGALAAGDSKATATTTATVRAEIRDAINVAANGASGDVIVEAFFNVTDKNGGGATGNAARATGNTSVGGAGSISSTDITASSTANVWAGFGPSVVVSSADDIEATSRAFNAADAVANNNAAGLISGGDAEATTTTTTNADAVLGSGSRLTAGDLVRLKAFAAAEARNTVTGGTEGLLSAGFSSGTVTMTTTADADMNGNSRITARDAELLAETFANAIVRVTGSSGKELGESLKALFEGDFANIGIPSIASAGGASAVLTINSEADVELSTGAVIDASRDVTLLAKNAVLLDANVSMTTGGAVASSSTAFVTTNMDTDADVILRDGSTILAGNTVDIDALNEVAGKQTANSSTNVTLAGAFSTAVSRLNIGTNGDKAQARILQEGTARIEGVNEIKMDAVGRATQNPDGAFGNEVVSRAISNADTTVLAVANAEAIGFGYGQSIIDMADPAVMVSKSVDIDGSSNLLIVEMSEAEAKGFITKVVEVVREVVRKVTKWLPWPLDKIVEWVVDTVIDLVTVFEFAENNAEVTSVGDDADDIVNLRGSIFLGEGSDKLLRVNADGTIAAESNVGATIDGNTILVDDIINDAGGKLDIRLVRGVVSGDADIFLPKLLTSVTLENNTSRDLHIQRVEMISTNGGEPDINVVDSRPAPADVSPGFNIRNAGGDFTTFTVRNNSTDLTSDVLFLRDISNVAAIYDFRALGGNITQAAGVDLIAGDAGQMFATDLNGGTLVPAVSIVTDRGSIGAANNPFRLELVRGRDFANGTIAHDPANFFGRAGDDLYLDLQGTNISFLETTAVTTPADGIQLDMQAGDQLDFTGKTGKLTRVLTTPNGAGFITTATDFAVEGVYDILNATSTGGDVDLEVLGPSSMAIGTVSAVNGTATLNSGGNLVDRNNTGAADVTARNVVLTSRGGAIGSVANPFDIDSSNNALGTVTATAPGAIVLNETSGDMRIARISSGAGVTLSGAAAVVDASTDTIADIIATNLTISAGNGVVGTTSNSLDLDVNRIDSVLARSVHLNEVSGNMVAGSVTATAGDVRLNVTAGNLLVETITASGAAILTTPAGSVLDGTASTAPGILSNGLVITAWGSIGTPSNALEVDTSRSVATSAVLSAGNGIDLIETAGTLVLASVEATGGNAALNAIAGSIQLQASGVIAARAGTLAMTATGNIDLGASSSTTSSGAMTLTAGANVTTGASSTVNAGTTLLITAAGLIAGQSSVMSAVNSLTANTSGSINLGRLSQTTSGGTMALSAGGAITTGSQSLQSTGTSLSVVAASLSTGNASNMQSGSTLNVTTSGSATLGVDSAMTADSTLGLNAGGSISALQGARVAAVGAANIQARDNITFTTGSVAAAGSDLTIAADDDLTQDLGALFTAGNLITLSIDLGDADAPRATMALNGALEAQAIEMLGGADDDIFRINVTAIDGNTNLRAGSGDDDIFINRLPSMTTVRDGLRDSFTIDGQAGTDVTEIDLTGVSDVVINTSDSGAPDEGLDRMLIRTTAEDDTVLIRKNFIALLQSDGAGGFANPLERINYNETINARVRIETGEGNDMFAMDDNSTLLTLDGGIGDDTFQIGQIFGSERQPDNVAPGDEIATVRTTSGFLSRGNSVATVLYGGEGNDIFRVYSNQASLRMEGEAGNDNFLLRAFLLADGDGSSLAGNSVLNAGAGDDEIRYNVNAPVDIDGGAGFDRVVAVGTEGNDNFLITKKGIFGAGLSVTLSGVEEALEVDGLEGDDTFFILSTREGVVTTVIGGVGSDTFNVGGSVLVPVIAATDGGQPGVINHFLESDPALDPDYADKVAQGIDLTVKPVNSDAVFIDETGTGTQVAEGDGLFDTYTIEMPGVLPSQASTAYITVSAAQASTAQPNGARTVQVSTDGVNFSDQLVLTFDSTNWNAQRTIYVKAPNDTAEEGPTTAVIGHSIISNDPALNGIRLQDIKVEVEDNDRADIIVTETGPGTTVAEGGSSDNYSVRLSKAPNEGETVTVTLAANGEVSFGATELVFDSDNWNTAQLVTVMAVDDADEENLDDVTITHSASSSTGAFEAKEVKLVAQVIDNDSASLVVSQSDGSTTVGAGTDGTDSYDLTLSRAPVGSVTVSIETDGQTLLSSDDARFDGTTVTFDATNWDDPVTINVALDPTAPVADPANPIKTVAAQPHLVNAINGPLILEGDVGPEDRSLVTAIILPTELDTPLTPPDVPEPGVEVDRVNVFNDSSEEPDTGVLSASNLSGLGMGGELPLNQGTEEVKIPVTNAGGITYTNMDIFEVMLGRNDDTFTVEGTAEGTITAIHGGGGNDTITAFDHSGPLVLYGDTSASGDRYSAGAGSLSDNAYRFGPDGDDIIDVRGTTTTVVIDAGGGNDTVYGGAGGDHIAGGAGDDVINGFGGRDHIYGDSRFEVDLVTRETQTDVTQGAGNDDISGGEGDDIILGDHGLILQPGQLKVFGTDGVSTATSASPQVGGDDTIDAGEGDDVVLGGFASDSITAGSGADVILGDGGVVDWSLVTPVATLSKVESISEEFGGNDTIDAGNGQNIVIAGVGADVVDTGTGGDIILGDNGMVIFNAGVVVTVRSTVSNIGAADLIRSGAGNDTVLGGTANDTIETSLGEDVVLGDSGKLDYTDGVLRVASTLFEGLGGGDDTIDSGAGDDLVIGGDGGDTITTGIGSDIVLGDQGQITWDAEGARPVLIETFLFDIGGVDVIDTGEDDDIVLAGTAGDIVDAGAGADVVFGDHAQIILELGVVASATSIAVTKGGDDRLTLGAGDDIALGGYGDDTITGDGGMDILLGDSGMFDSIALDGDTSSLDVVTSTAPEHAGADEIDGGADNDAIIGGGASDLLIGGTGNDLVFGDHGRIERLADGRIDLSQLPLTTAAALPFSFLSIFAHDAALGAGDRIILGAGDDIAVGGQGGDSISGGTGGDDIIGGHNDCGGADGDDIIDADEGNDVVAGDNAEILRRADTLDQRLRSLAGATLYEVDPVTGAFLPDYLPNVTAEWQPSPSGIQGRDISLFDHSEGASPETWGDDIIAGGADDDRLFGQRGDDTVYGDASIDFDAPGGPLVIQDGSESDGNDYIEGGGDSDLLIGGLGQDDLIGGSSLLFLGKSCNDEGGEQLIDGDDTIYGGDGLDLERNSLGDTSDRGHARDADVILGDNGNIFRVVADGAALNYQWDTYGPAGTERVEVRAIQYAAYTPGGDPSDIGGNDLIDGEGGDDIIHGMGGKDVLYGGAQNDDVIGGAGDDWISGGTGNDGILGDDGKILTSRNGLTETLIGLNTATTEEIISTQANAFHAILNPLGELKKTADLEPWDLGGSDLIYGGLGDDSIHGGAGNDGISGAEALPEFYTTPSEWRPETDPVTGRLITPEGFYDFNNALARIEGHVLNFDATEGELSPLAREWAKGDGDDKLFGDIGDDWIVGGTGRDHLWGGLGGDILNLDDDLGTNGGANDAPDAATTPVSGYGDLAFGGGGRDMLIANTSHDRMVDWAGEYNNFVVPFSPFGNWTVVRSPAPWIQEFLIAVAESDGTDMTRLGEGGDPDRLGEPFGELGMITQQDDGWQDNTGAPDGGQPGNTKGARDGRGIEPAPAPTDPSTVDLTADEAPLAAVTTFDVTTLSTDITSGDTGWIVETQESLAETSQTQPEDGAEVVELLIVQPAANDNTAEATVADDSGLVDWGLVPVAASASNGNKKK</sequence>
<evidence type="ECO:0008006" key="6">
    <source>
        <dbReference type="Google" id="ProtNLM"/>
    </source>
</evidence>
<name>A0A1M7CJ12_9RHOB</name>
<dbReference type="PROSITE" id="PS50065">
    <property type="entry name" value="HMG_COA_REDUCTASE_4"/>
    <property type="match status" value="1"/>
</dbReference>
<dbReference type="Gene3D" id="2.150.10.10">
    <property type="entry name" value="Serralysin-like metalloprotease, C-terminal"/>
    <property type="match status" value="3"/>
</dbReference>
<dbReference type="EMBL" id="FRBN01000026">
    <property type="protein sequence ID" value="SHL67163.1"/>
    <property type="molecule type" value="Genomic_DNA"/>
</dbReference>
<dbReference type="Proteomes" id="UP000184191">
    <property type="component" value="Unassembled WGS sequence"/>
</dbReference>
<feature type="region of interest" description="Disordered" evidence="3">
    <location>
        <begin position="3434"/>
        <end position="3453"/>
    </location>
</feature>
<accession>A0A1M7CJ12</accession>
<comment type="subcellular location">
    <subcellularLocation>
        <location evidence="1">Secreted</location>
    </subcellularLocation>
</comment>
<dbReference type="NCBIfam" id="NF012206">
    <property type="entry name" value="LktA_tand_53"/>
    <property type="match status" value="9"/>
</dbReference>
<dbReference type="NCBIfam" id="NF012209">
    <property type="entry name" value="LEPR-8K"/>
    <property type="match status" value="1"/>
</dbReference>